<dbReference type="EMBL" id="CYGV01000635">
    <property type="protein sequence ID" value="CUA69005.1"/>
    <property type="molecule type" value="Genomic_DNA"/>
</dbReference>
<evidence type="ECO:0000313" key="2">
    <source>
        <dbReference type="EMBL" id="CUA69005.1"/>
    </source>
</evidence>
<proteinExistence type="predicted"/>
<dbReference type="AlphaFoldDB" id="A0A0K6FRW9"/>
<organism evidence="2 3">
    <name type="scientific">Rhizoctonia solani</name>
    <dbReference type="NCBI Taxonomy" id="456999"/>
    <lineage>
        <taxon>Eukaryota</taxon>
        <taxon>Fungi</taxon>
        <taxon>Dikarya</taxon>
        <taxon>Basidiomycota</taxon>
        <taxon>Agaricomycotina</taxon>
        <taxon>Agaricomycetes</taxon>
        <taxon>Cantharellales</taxon>
        <taxon>Ceratobasidiaceae</taxon>
        <taxon>Rhizoctonia</taxon>
    </lineage>
</organism>
<dbReference type="SUPFAM" id="SSF54427">
    <property type="entry name" value="NTF2-like"/>
    <property type="match status" value="1"/>
</dbReference>
<gene>
    <name evidence="2" type="ORF">RSOLAG22IIIB_08257</name>
</gene>
<reference evidence="2 3" key="1">
    <citation type="submission" date="2015-07" db="EMBL/GenBank/DDBJ databases">
        <authorList>
            <person name="Noorani M."/>
        </authorList>
    </citation>
    <scope>NUCLEOTIDE SEQUENCE [LARGE SCALE GENOMIC DNA]</scope>
    <source>
        <strain evidence="2">BBA 69670</strain>
    </source>
</reference>
<name>A0A0K6FRW9_9AGAM</name>
<dbReference type="Proteomes" id="UP000044841">
    <property type="component" value="Unassembled WGS sequence"/>
</dbReference>
<dbReference type="Pfam" id="PF13577">
    <property type="entry name" value="SnoaL_4"/>
    <property type="match status" value="1"/>
</dbReference>
<feature type="domain" description="SnoaL-like" evidence="1">
    <location>
        <begin position="25"/>
        <end position="87"/>
    </location>
</feature>
<protein>
    <recommendedName>
        <fullName evidence="1">SnoaL-like domain-containing protein</fullName>
    </recommendedName>
</protein>
<keyword evidence="3" id="KW-1185">Reference proteome</keyword>
<accession>A0A0K6FRW9</accession>
<evidence type="ECO:0000313" key="3">
    <source>
        <dbReference type="Proteomes" id="UP000044841"/>
    </source>
</evidence>
<dbReference type="Gene3D" id="3.10.450.50">
    <property type="match status" value="1"/>
</dbReference>
<evidence type="ECO:0000259" key="1">
    <source>
        <dbReference type="Pfam" id="PF13577"/>
    </source>
</evidence>
<dbReference type="InterPro" id="IPR037401">
    <property type="entry name" value="SnoaL-like"/>
</dbReference>
<dbReference type="InterPro" id="IPR032710">
    <property type="entry name" value="NTF2-like_dom_sf"/>
</dbReference>
<sequence>MDLPTSQISAPGLTEQQVLDERAWLDGYAKALDSLDWAKWEGRWTEDAFLQFGNLPRIQGKEAIATFHEQMFGAFEYLHHNFTRYSFDVPLELIYQTTIVTFRVKSDPEKRDIQVPGMSVIHKKTGENQATGCEIYVDSSPVMAVVQEIFNRNTVDS</sequence>